<dbReference type="EC" id="2.7.11.1" evidence="1"/>
<protein>
    <recommendedName>
        <fullName evidence="1">non-specific serine/threonine protein kinase</fullName>
        <ecNumber evidence="1">2.7.11.1</ecNumber>
    </recommendedName>
</protein>
<evidence type="ECO:0000256" key="3">
    <source>
        <dbReference type="ARBA" id="ARBA00022679"/>
    </source>
</evidence>
<dbReference type="PROSITE" id="PS00108">
    <property type="entry name" value="PROTEIN_KINASE_ST"/>
    <property type="match status" value="1"/>
</dbReference>
<evidence type="ECO:0000256" key="6">
    <source>
        <dbReference type="ARBA" id="ARBA00022840"/>
    </source>
</evidence>
<gene>
    <name evidence="10" type="ORF">C7B77_24440</name>
</gene>
<name>A0A2T1FQG3_9CYAN</name>
<dbReference type="Gene3D" id="2.160.20.80">
    <property type="entry name" value="E3 ubiquitin-protein ligase SopA"/>
    <property type="match status" value="1"/>
</dbReference>
<dbReference type="GO" id="GO:0004674">
    <property type="term" value="F:protein serine/threonine kinase activity"/>
    <property type="evidence" value="ECO:0007669"/>
    <property type="project" value="UniProtKB-KW"/>
</dbReference>
<reference evidence="10 11" key="1">
    <citation type="submission" date="2018-03" db="EMBL/GenBank/DDBJ databases">
        <title>The ancient ancestry and fast evolution of plastids.</title>
        <authorList>
            <person name="Moore K.R."/>
            <person name="Magnabosco C."/>
            <person name="Momper L."/>
            <person name="Gold D.A."/>
            <person name="Bosak T."/>
            <person name="Fournier G.P."/>
        </authorList>
    </citation>
    <scope>NUCLEOTIDE SEQUENCE [LARGE SCALE GENOMIC DNA]</scope>
    <source>
        <strain evidence="10 11">CCALA 037</strain>
    </source>
</reference>
<dbReference type="InterPro" id="IPR011009">
    <property type="entry name" value="Kinase-like_dom_sf"/>
</dbReference>
<dbReference type="PANTHER" id="PTHR24363">
    <property type="entry name" value="SERINE/THREONINE PROTEIN KINASE"/>
    <property type="match status" value="1"/>
</dbReference>
<dbReference type="InterPro" id="IPR008271">
    <property type="entry name" value="Ser/Thr_kinase_AS"/>
</dbReference>
<dbReference type="InterPro" id="IPR000719">
    <property type="entry name" value="Prot_kinase_dom"/>
</dbReference>
<dbReference type="InterPro" id="IPR001646">
    <property type="entry name" value="5peptide_repeat"/>
</dbReference>
<keyword evidence="11" id="KW-1185">Reference proteome</keyword>
<dbReference type="SMART" id="SM00220">
    <property type="entry name" value="S_TKc"/>
    <property type="match status" value="1"/>
</dbReference>
<dbReference type="AlphaFoldDB" id="A0A2T1FQG3"/>
<comment type="catalytic activity">
    <reaction evidence="7">
        <text>L-threonyl-[protein] + ATP = O-phospho-L-threonyl-[protein] + ADP + H(+)</text>
        <dbReference type="Rhea" id="RHEA:46608"/>
        <dbReference type="Rhea" id="RHEA-COMP:11060"/>
        <dbReference type="Rhea" id="RHEA-COMP:11605"/>
        <dbReference type="ChEBI" id="CHEBI:15378"/>
        <dbReference type="ChEBI" id="CHEBI:30013"/>
        <dbReference type="ChEBI" id="CHEBI:30616"/>
        <dbReference type="ChEBI" id="CHEBI:61977"/>
        <dbReference type="ChEBI" id="CHEBI:456216"/>
        <dbReference type="EC" id="2.7.11.1"/>
    </reaction>
</comment>
<comment type="caution">
    <text evidence="10">The sequence shown here is derived from an EMBL/GenBank/DDBJ whole genome shotgun (WGS) entry which is preliminary data.</text>
</comment>
<evidence type="ECO:0000313" key="11">
    <source>
        <dbReference type="Proteomes" id="UP000238937"/>
    </source>
</evidence>
<feature type="domain" description="Protein kinase" evidence="9">
    <location>
        <begin position="18"/>
        <end position="271"/>
    </location>
</feature>
<keyword evidence="3" id="KW-0808">Transferase</keyword>
<evidence type="ECO:0000256" key="7">
    <source>
        <dbReference type="ARBA" id="ARBA00047899"/>
    </source>
</evidence>
<dbReference type="Proteomes" id="UP000238937">
    <property type="component" value="Unassembled WGS sequence"/>
</dbReference>
<evidence type="ECO:0000256" key="5">
    <source>
        <dbReference type="ARBA" id="ARBA00022777"/>
    </source>
</evidence>
<sequence length="397" mass="43918">MNHHNQNSSLLDLSPQGYQIDRVLGQNINGGRVTYLAQDLNGNTPVVVKQFQFATTGNTWSDYDSYQREVDLLQQLNHPHIPKYVASWETPTGFCLVQEYKSGNTLANSGREFTIDRVKQIAIDILEVLIYLQQQQPPIIHRDLKPENILIDDRDVYLIDFGFARSNNTDLTASSTIKGTLGFMPPEQLFNRPLTKASDLYSLGVTLVCLLTKMKSTEIDRLIDHNYRLDLPKHLSHLPPKFLAWLTKMTDPNPEARYPDAQTALTALQTLDSSIEVPMSKPKIIGLGLIVLIGLSVIHKYIPTGNRSISPSGNSISITQLQADKGCPGCNLAGIDLRGQNLQSYDFTGANLSGADLRDADLRGASLRGANLTDAMWVGANLGSTDLREAKLPPSNH</sequence>
<evidence type="ECO:0000259" key="9">
    <source>
        <dbReference type="PROSITE" id="PS50011"/>
    </source>
</evidence>
<keyword evidence="6" id="KW-0067">ATP-binding</keyword>
<evidence type="ECO:0000256" key="2">
    <source>
        <dbReference type="ARBA" id="ARBA00022527"/>
    </source>
</evidence>
<accession>A0A2T1FQG3</accession>
<keyword evidence="2" id="KW-0723">Serine/threonine-protein kinase</keyword>
<evidence type="ECO:0000256" key="1">
    <source>
        <dbReference type="ARBA" id="ARBA00012513"/>
    </source>
</evidence>
<dbReference type="CDD" id="cd14014">
    <property type="entry name" value="STKc_PknB_like"/>
    <property type="match status" value="1"/>
</dbReference>
<dbReference type="Pfam" id="PF00805">
    <property type="entry name" value="Pentapeptide"/>
    <property type="match status" value="1"/>
</dbReference>
<keyword evidence="5 10" id="KW-0418">Kinase</keyword>
<dbReference type="Gene3D" id="1.10.510.10">
    <property type="entry name" value="Transferase(Phosphotransferase) domain 1"/>
    <property type="match status" value="1"/>
</dbReference>
<dbReference type="SUPFAM" id="SSF56112">
    <property type="entry name" value="Protein kinase-like (PK-like)"/>
    <property type="match status" value="1"/>
</dbReference>
<dbReference type="PROSITE" id="PS50011">
    <property type="entry name" value="PROTEIN_KINASE_DOM"/>
    <property type="match status" value="1"/>
</dbReference>
<proteinExistence type="predicted"/>
<dbReference type="GO" id="GO:0005524">
    <property type="term" value="F:ATP binding"/>
    <property type="evidence" value="ECO:0007669"/>
    <property type="project" value="UniProtKB-KW"/>
</dbReference>
<dbReference type="SUPFAM" id="SSF141571">
    <property type="entry name" value="Pentapeptide repeat-like"/>
    <property type="match status" value="1"/>
</dbReference>
<dbReference type="RefSeq" id="WP_106311061.1">
    <property type="nucleotide sequence ID" value="NZ_PVWO01000463.1"/>
</dbReference>
<organism evidence="10 11">
    <name type="scientific">Chamaesiphon polymorphus CCALA 037</name>
    <dbReference type="NCBI Taxonomy" id="2107692"/>
    <lineage>
        <taxon>Bacteria</taxon>
        <taxon>Bacillati</taxon>
        <taxon>Cyanobacteriota</taxon>
        <taxon>Cyanophyceae</taxon>
        <taxon>Gomontiellales</taxon>
        <taxon>Chamaesiphonaceae</taxon>
        <taxon>Chamaesiphon</taxon>
    </lineage>
</organism>
<evidence type="ECO:0000256" key="8">
    <source>
        <dbReference type="ARBA" id="ARBA00048679"/>
    </source>
</evidence>
<comment type="catalytic activity">
    <reaction evidence="8">
        <text>L-seryl-[protein] + ATP = O-phospho-L-seryl-[protein] + ADP + H(+)</text>
        <dbReference type="Rhea" id="RHEA:17989"/>
        <dbReference type="Rhea" id="RHEA-COMP:9863"/>
        <dbReference type="Rhea" id="RHEA-COMP:11604"/>
        <dbReference type="ChEBI" id="CHEBI:15378"/>
        <dbReference type="ChEBI" id="CHEBI:29999"/>
        <dbReference type="ChEBI" id="CHEBI:30616"/>
        <dbReference type="ChEBI" id="CHEBI:83421"/>
        <dbReference type="ChEBI" id="CHEBI:456216"/>
        <dbReference type="EC" id="2.7.11.1"/>
    </reaction>
</comment>
<evidence type="ECO:0000313" key="10">
    <source>
        <dbReference type="EMBL" id="PSB47233.1"/>
    </source>
</evidence>
<dbReference type="Gene3D" id="3.30.200.20">
    <property type="entry name" value="Phosphorylase Kinase, domain 1"/>
    <property type="match status" value="1"/>
</dbReference>
<dbReference type="OrthoDB" id="502205at2"/>
<evidence type="ECO:0000256" key="4">
    <source>
        <dbReference type="ARBA" id="ARBA00022741"/>
    </source>
</evidence>
<dbReference type="Pfam" id="PF00069">
    <property type="entry name" value="Pkinase"/>
    <property type="match status" value="1"/>
</dbReference>
<dbReference type="EMBL" id="PVWO01000463">
    <property type="protein sequence ID" value="PSB47233.1"/>
    <property type="molecule type" value="Genomic_DNA"/>
</dbReference>
<dbReference type="PANTHER" id="PTHR24363:SF0">
    <property type="entry name" value="SERINE_THREONINE KINASE LIKE DOMAIN CONTAINING 1"/>
    <property type="match status" value="1"/>
</dbReference>
<keyword evidence="4" id="KW-0547">Nucleotide-binding</keyword>